<feature type="non-terminal residue" evidence="2">
    <location>
        <position position="1"/>
    </location>
</feature>
<evidence type="ECO:0000256" key="1">
    <source>
        <dbReference type="SAM" id="Coils"/>
    </source>
</evidence>
<organism evidence="2">
    <name type="scientific">Arion vulgaris</name>
    <dbReference type="NCBI Taxonomy" id="1028688"/>
    <lineage>
        <taxon>Eukaryota</taxon>
        <taxon>Metazoa</taxon>
        <taxon>Spiralia</taxon>
        <taxon>Lophotrochozoa</taxon>
        <taxon>Mollusca</taxon>
        <taxon>Gastropoda</taxon>
        <taxon>Heterobranchia</taxon>
        <taxon>Euthyneura</taxon>
        <taxon>Panpulmonata</taxon>
        <taxon>Eupulmonata</taxon>
        <taxon>Stylommatophora</taxon>
        <taxon>Helicina</taxon>
        <taxon>Arionoidea</taxon>
        <taxon>Arionidae</taxon>
        <taxon>Arion</taxon>
    </lineage>
</organism>
<keyword evidence="1" id="KW-0175">Coiled coil</keyword>
<accession>A0A0B6YBV6</accession>
<proteinExistence type="predicted"/>
<dbReference type="SUPFAM" id="SSF57997">
    <property type="entry name" value="Tropomyosin"/>
    <property type="match status" value="1"/>
</dbReference>
<name>A0A0B6YBV6_9EUPU</name>
<dbReference type="EMBL" id="HACG01006937">
    <property type="protein sequence ID" value="CEK53802.1"/>
    <property type="molecule type" value="Transcribed_RNA"/>
</dbReference>
<evidence type="ECO:0000313" key="2">
    <source>
        <dbReference type="EMBL" id="CEK53802.1"/>
    </source>
</evidence>
<gene>
    <name evidence="2" type="primary">ORF21269</name>
</gene>
<reference evidence="2" key="1">
    <citation type="submission" date="2014-12" db="EMBL/GenBank/DDBJ databases">
        <title>Insight into the proteome of Arion vulgaris.</title>
        <authorList>
            <person name="Aradska J."/>
            <person name="Bulat T."/>
            <person name="Smidak R."/>
            <person name="Sarate P."/>
            <person name="Gangsoo J."/>
            <person name="Sialana F."/>
            <person name="Bilban M."/>
            <person name="Lubec G."/>
        </authorList>
    </citation>
    <scope>NUCLEOTIDE SEQUENCE</scope>
    <source>
        <tissue evidence="2">Skin</tissue>
    </source>
</reference>
<feature type="coiled-coil region" evidence="1">
    <location>
        <begin position="24"/>
        <end position="128"/>
    </location>
</feature>
<sequence length="150" mass="17415">ETLDNAVITRNEAEQKLTEVAYQLKSTKEGLQKTETELKTVQQNANSITKERDNMIDKMKELTENQNFRCLNVAELEEELSKFKNMLKQAENELQSSTEEFTEQEKLLKNYESTLSEVATEKSMLENSVKNMCEKLELCKEETSVSEQNY</sequence>
<feature type="non-terminal residue" evidence="2">
    <location>
        <position position="150"/>
    </location>
</feature>
<protein>
    <submittedName>
        <fullName evidence="2">Uncharacterized protein</fullName>
    </submittedName>
</protein>
<dbReference type="AlphaFoldDB" id="A0A0B6YBV6"/>